<dbReference type="OrthoDB" id="445983at2759"/>
<comment type="similarity">
    <text evidence="3 10">Belongs to the ELOF1 family.</text>
</comment>
<keyword evidence="12" id="KW-1185">Reference proteome</keyword>
<dbReference type="PANTHER" id="PTHR20934">
    <property type="entry name" value="TRANSCRIPTION ELONGATION FACTOR 1 HOMOLOG"/>
    <property type="match status" value="1"/>
</dbReference>
<dbReference type="Pfam" id="PF05129">
    <property type="entry name" value="Zn_ribbon_Elf1"/>
    <property type="match status" value="1"/>
</dbReference>
<keyword evidence="4 10" id="KW-0479">Metal-binding</keyword>
<dbReference type="STRING" id="1051890.A0A3N4M5A0"/>
<comment type="subcellular location">
    <subcellularLocation>
        <location evidence="2 10">Nucleus</location>
    </subcellularLocation>
</comment>
<dbReference type="AlphaFoldDB" id="A0A3N4M5A0"/>
<sequence>MGKRKKAAKPQGPKKREPLATTFACLFCNHEKSISCKLDKKASVGTLACKVCGQTFQTDINALSAPVDVYSDWIDACDAVTREN</sequence>
<dbReference type="Gene3D" id="2.20.25.190">
    <property type="match status" value="1"/>
</dbReference>
<evidence type="ECO:0000256" key="4">
    <source>
        <dbReference type="ARBA" id="ARBA00022723"/>
    </source>
</evidence>
<keyword evidence="6 10" id="KW-0862">Zinc</keyword>
<evidence type="ECO:0000256" key="7">
    <source>
        <dbReference type="ARBA" id="ARBA00023015"/>
    </source>
</evidence>
<dbReference type="InterPro" id="IPR038567">
    <property type="entry name" value="T_Elf1_sf"/>
</dbReference>
<evidence type="ECO:0000256" key="5">
    <source>
        <dbReference type="ARBA" id="ARBA00022771"/>
    </source>
</evidence>
<keyword evidence="8 10" id="KW-0804">Transcription</keyword>
<evidence type="ECO:0000313" key="12">
    <source>
        <dbReference type="Proteomes" id="UP000267821"/>
    </source>
</evidence>
<name>A0A3N4M5A0_9PEZI</name>
<dbReference type="GO" id="GO:0008270">
    <property type="term" value="F:zinc ion binding"/>
    <property type="evidence" value="ECO:0007669"/>
    <property type="project" value="UniProtKB-KW"/>
</dbReference>
<evidence type="ECO:0000256" key="9">
    <source>
        <dbReference type="ARBA" id="ARBA00023242"/>
    </source>
</evidence>
<dbReference type="EMBL" id="ML121538">
    <property type="protein sequence ID" value="RPB25405.1"/>
    <property type="molecule type" value="Genomic_DNA"/>
</dbReference>
<dbReference type="InParanoid" id="A0A3N4M5A0"/>
<gene>
    <name evidence="11" type="ORF">L211DRAFT_806818</name>
</gene>
<evidence type="ECO:0000256" key="3">
    <source>
        <dbReference type="ARBA" id="ARBA00009730"/>
    </source>
</evidence>
<evidence type="ECO:0000313" key="11">
    <source>
        <dbReference type="EMBL" id="RPB25405.1"/>
    </source>
</evidence>
<organism evidence="11 12">
    <name type="scientific">Terfezia boudieri ATCC MYA-4762</name>
    <dbReference type="NCBI Taxonomy" id="1051890"/>
    <lineage>
        <taxon>Eukaryota</taxon>
        <taxon>Fungi</taxon>
        <taxon>Dikarya</taxon>
        <taxon>Ascomycota</taxon>
        <taxon>Pezizomycotina</taxon>
        <taxon>Pezizomycetes</taxon>
        <taxon>Pezizales</taxon>
        <taxon>Pezizaceae</taxon>
        <taxon>Terfezia</taxon>
    </lineage>
</organism>
<keyword evidence="5 10" id="KW-0863">Zinc-finger</keyword>
<dbReference type="FunFam" id="2.20.25.190:FF:000001">
    <property type="entry name" value="Transcription elongation factor 1 homolog"/>
    <property type="match status" value="1"/>
</dbReference>
<dbReference type="SUPFAM" id="SSF57783">
    <property type="entry name" value="Zinc beta-ribbon"/>
    <property type="match status" value="1"/>
</dbReference>
<accession>A0A3N4M5A0</accession>
<evidence type="ECO:0000256" key="1">
    <source>
        <dbReference type="ARBA" id="ARBA00003357"/>
    </source>
</evidence>
<keyword evidence="7 10" id="KW-0805">Transcription regulation</keyword>
<dbReference type="FunCoup" id="A0A3N4M5A0">
    <property type="interactions" value="642"/>
</dbReference>
<evidence type="ECO:0000256" key="6">
    <source>
        <dbReference type="ARBA" id="ARBA00022833"/>
    </source>
</evidence>
<dbReference type="Proteomes" id="UP000267821">
    <property type="component" value="Unassembled WGS sequence"/>
</dbReference>
<dbReference type="GO" id="GO:0006368">
    <property type="term" value="P:transcription elongation by RNA polymerase II"/>
    <property type="evidence" value="ECO:0007669"/>
    <property type="project" value="TreeGrafter"/>
</dbReference>
<dbReference type="GO" id="GO:0008023">
    <property type="term" value="C:transcription elongation factor complex"/>
    <property type="evidence" value="ECO:0007669"/>
    <property type="project" value="TreeGrafter"/>
</dbReference>
<dbReference type="GO" id="GO:0000993">
    <property type="term" value="F:RNA polymerase II complex binding"/>
    <property type="evidence" value="ECO:0007669"/>
    <property type="project" value="TreeGrafter"/>
</dbReference>
<evidence type="ECO:0000256" key="2">
    <source>
        <dbReference type="ARBA" id="ARBA00004123"/>
    </source>
</evidence>
<dbReference type="InterPro" id="IPR007808">
    <property type="entry name" value="Elf1"/>
</dbReference>
<evidence type="ECO:0000256" key="10">
    <source>
        <dbReference type="RuleBase" id="RU364033"/>
    </source>
</evidence>
<protein>
    <recommendedName>
        <fullName evidence="10">Transcription elongation factor 1 homolog</fullName>
    </recommendedName>
</protein>
<reference evidence="11 12" key="1">
    <citation type="journal article" date="2018" name="Nat. Ecol. Evol.">
        <title>Pezizomycetes genomes reveal the molecular basis of ectomycorrhizal truffle lifestyle.</title>
        <authorList>
            <person name="Murat C."/>
            <person name="Payen T."/>
            <person name="Noel B."/>
            <person name="Kuo A."/>
            <person name="Morin E."/>
            <person name="Chen J."/>
            <person name="Kohler A."/>
            <person name="Krizsan K."/>
            <person name="Balestrini R."/>
            <person name="Da Silva C."/>
            <person name="Montanini B."/>
            <person name="Hainaut M."/>
            <person name="Levati E."/>
            <person name="Barry K.W."/>
            <person name="Belfiori B."/>
            <person name="Cichocki N."/>
            <person name="Clum A."/>
            <person name="Dockter R.B."/>
            <person name="Fauchery L."/>
            <person name="Guy J."/>
            <person name="Iotti M."/>
            <person name="Le Tacon F."/>
            <person name="Lindquist E.A."/>
            <person name="Lipzen A."/>
            <person name="Malagnac F."/>
            <person name="Mello A."/>
            <person name="Molinier V."/>
            <person name="Miyauchi S."/>
            <person name="Poulain J."/>
            <person name="Riccioni C."/>
            <person name="Rubini A."/>
            <person name="Sitrit Y."/>
            <person name="Splivallo R."/>
            <person name="Traeger S."/>
            <person name="Wang M."/>
            <person name="Zifcakova L."/>
            <person name="Wipf D."/>
            <person name="Zambonelli A."/>
            <person name="Paolocci F."/>
            <person name="Nowrousian M."/>
            <person name="Ottonello S."/>
            <person name="Baldrian P."/>
            <person name="Spatafora J.W."/>
            <person name="Henrissat B."/>
            <person name="Nagy L.G."/>
            <person name="Aury J.M."/>
            <person name="Wincker P."/>
            <person name="Grigoriev I.V."/>
            <person name="Bonfante P."/>
            <person name="Martin F.M."/>
        </authorList>
    </citation>
    <scope>NUCLEOTIDE SEQUENCE [LARGE SCALE GENOMIC DNA]</scope>
    <source>
        <strain evidence="11 12">ATCC MYA-4762</strain>
    </source>
</reference>
<dbReference type="PANTHER" id="PTHR20934:SF0">
    <property type="entry name" value="TRANSCRIPTION ELONGATION FACTOR 1 HOMOLOG"/>
    <property type="match status" value="1"/>
</dbReference>
<comment type="function">
    <text evidence="1 10">Transcription elongation factor implicated in the maintenance of proper chromatin structure in actively transcribed regions.</text>
</comment>
<evidence type="ECO:0000256" key="8">
    <source>
        <dbReference type="ARBA" id="ARBA00023163"/>
    </source>
</evidence>
<feature type="non-terminal residue" evidence="11">
    <location>
        <position position="84"/>
    </location>
</feature>
<keyword evidence="9 10" id="KW-0539">Nucleus</keyword>
<proteinExistence type="inferred from homology"/>